<protein>
    <submittedName>
        <fullName evidence="2">DUF3787 domain-containing protein</fullName>
    </submittedName>
</protein>
<sequence length="55" mass="6386">MKKKKTKVKKPDMPIEPQSMNAYDDTEKLKPESKVSIPSLRGVIEAKKWVEENKK</sequence>
<gene>
    <name evidence="2" type="ORF">EQM13_06525</name>
</gene>
<feature type="region of interest" description="Disordered" evidence="1">
    <location>
        <begin position="1"/>
        <end position="32"/>
    </location>
</feature>
<dbReference type="Pfam" id="PF12655">
    <property type="entry name" value="CDIF630_02480-like"/>
    <property type="match status" value="1"/>
</dbReference>
<evidence type="ECO:0000313" key="2">
    <source>
        <dbReference type="EMBL" id="QAT61269.1"/>
    </source>
</evidence>
<name>A0A410QBD1_9FIRM</name>
<dbReference type="RefSeq" id="WP_083382005.1">
    <property type="nucleotide sequence ID" value="NZ_CP035282.1"/>
</dbReference>
<dbReference type="OrthoDB" id="1708132at2"/>
<dbReference type="Proteomes" id="UP000287969">
    <property type="component" value="Chromosome"/>
</dbReference>
<dbReference type="AlphaFoldDB" id="A0A410QBD1"/>
<evidence type="ECO:0000256" key="1">
    <source>
        <dbReference type="SAM" id="MobiDB-lite"/>
    </source>
</evidence>
<dbReference type="InterPro" id="IPR024209">
    <property type="entry name" value="CDIF630_02480-like"/>
</dbReference>
<keyword evidence="3" id="KW-1185">Reference proteome</keyword>
<organism evidence="2 3">
    <name type="scientific">Acidilutibacter cellobiosedens</name>
    <dbReference type="NCBI Taxonomy" id="2507161"/>
    <lineage>
        <taxon>Bacteria</taxon>
        <taxon>Bacillati</taxon>
        <taxon>Bacillota</taxon>
        <taxon>Tissierellia</taxon>
        <taxon>Tissierellales</taxon>
        <taxon>Acidilutibacteraceae</taxon>
        <taxon>Acidilutibacter</taxon>
    </lineage>
</organism>
<accession>A0A410QBD1</accession>
<reference evidence="3" key="1">
    <citation type="submission" date="2019-01" db="EMBL/GenBank/DDBJ databases">
        <title>Draft genomes of a novel of Sporanaerobacter strains.</title>
        <authorList>
            <person name="Ma S."/>
        </authorList>
    </citation>
    <scope>NUCLEOTIDE SEQUENCE [LARGE SCALE GENOMIC DNA]</scope>
    <source>
        <strain evidence="3">NJN-17</strain>
    </source>
</reference>
<proteinExistence type="predicted"/>
<evidence type="ECO:0000313" key="3">
    <source>
        <dbReference type="Proteomes" id="UP000287969"/>
    </source>
</evidence>
<dbReference type="KEGG" id="spoa:EQM13_06525"/>
<dbReference type="EMBL" id="CP035282">
    <property type="protein sequence ID" value="QAT61269.1"/>
    <property type="molecule type" value="Genomic_DNA"/>
</dbReference>